<evidence type="ECO:0000259" key="1">
    <source>
        <dbReference type="Pfam" id="PF07484"/>
    </source>
</evidence>
<name>A0A172ZD72_9BACL</name>
<dbReference type="InterPro" id="IPR037053">
    <property type="entry name" value="Phage_tail_collar_dom_sf"/>
</dbReference>
<reference evidence="2 3" key="2">
    <citation type="journal article" date="2016" name="Int. J. Syst. Evol. Microbiol.">
        <title>Paenibacillus bovis sp. nov., isolated from raw yak (Bos grunniens) milk.</title>
        <authorList>
            <person name="Gao C."/>
            <person name="Han J."/>
            <person name="Liu Z."/>
            <person name="Xu X."/>
            <person name="Hang F."/>
            <person name="Wu Z."/>
        </authorList>
    </citation>
    <scope>NUCLEOTIDE SEQUENCE [LARGE SCALE GENOMIC DNA]</scope>
    <source>
        <strain evidence="2 3">BD3526</strain>
    </source>
</reference>
<evidence type="ECO:0000313" key="2">
    <source>
        <dbReference type="EMBL" id="ANF95611.1"/>
    </source>
</evidence>
<dbReference type="Pfam" id="PF07484">
    <property type="entry name" value="Collar"/>
    <property type="match status" value="1"/>
</dbReference>
<keyword evidence="3" id="KW-1185">Reference proteome</keyword>
<organism evidence="2 3">
    <name type="scientific">Paenibacillus bovis</name>
    <dbReference type="NCBI Taxonomy" id="1616788"/>
    <lineage>
        <taxon>Bacteria</taxon>
        <taxon>Bacillati</taxon>
        <taxon>Bacillota</taxon>
        <taxon>Bacilli</taxon>
        <taxon>Bacillales</taxon>
        <taxon>Paenibacillaceae</taxon>
        <taxon>Paenibacillus</taxon>
    </lineage>
</organism>
<feature type="domain" description="Phage tail collar" evidence="1">
    <location>
        <begin position="7"/>
        <end position="62"/>
    </location>
</feature>
<dbReference type="OrthoDB" id="9810174at2"/>
<gene>
    <name evidence="2" type="ORF">AR543_06095</name>
</gene>
<dbReference type="AlphaFoldDB" id="A0A172ZD72"/>
<dbReference type="Proteomes" id="UP000078148">
    <property type="component" value="Chromosome"/>
</dbReference>
<evidence type="ECO:0000313" key="3">
    <source>
        <dbReference type="Proteomes" id="UP000078148"/>
    </source>
</evidence>
<reference evidence="3" key="1">
    <citation type="submission" date="2015-10" db="EMBL/GenBank/DDBJ databases">
        <title>Genome of Paenibacillus bovis sp. nov.</title>
        <authorList>
            <person name="Wu Z."/>
            <person name="Gao C."/>
            <person name="Liu Z."/>
            <person name="Zheng H."/>
        </authorList>
    </citation>
    <scope>NUCLEOTIDE SEQUENCE [LARGE SCALE GENOMIC DNA]</scope>
    <source>
        <strain evidence="3">BD3526</strain>
    </source>
</reference>
<dbReference type="Gene3D" id="3.90.1340.10">
    <property type="entry name" value="Phage tail collar domain"/>
    <property type="match status" value="1"/>
</dbReference>
<dbReference type="KEGG" id="pbv:AR543_06095"/>
<accession>A0A172ZD72</accession>
<dbReference type="RefSeq" id="WP_060532699.1">
    <property type="nucleotide sequence ID" value="NZ_CP013023.1"/>
</dbReference>
<protein>
    <recommendedName>
        <fullName evidence="1">Phage tail collar domain-containing protein</fullName>
    </recommendedName>
</protein>
<dbReference type="SUPFAM" id="SSF88874">
    <property type="entry name" value="Receptor-binding domain of short tail fibre protein gp12"/>
    <property type="match status" value="1"/>
</dbReference>
<sequence>MADAYLGEIRLFAGSYAPQNWLFCNGQSLPIAQYEALYSIMGNTYGGDAQNFNLPNLAGSIPIGQGAGPGLTPRNLGQAAGSATVNLTANQLPAHTHSVIAQDSSQGLSDPANHYWATLTSGRPPAPKSLYTNNVSTLQPLHNTALLPTGSPSAAHNNMQPYVAIYYIICVEQGEYPVRP</sequence>
<dbReference type="STRING" id="1616788.AR543_06095"/>
<dbReference type="EMBL" id="CP013023">
    <property type="protein sequence ID" value="ANF95611.1"/>
    <property type="molecule type" value="Genomic_DNA"/>
</dbReference>
<proteinExistence type="predicted"/>
<dbReference type="InterPro" id="IPR011083">
    <property type="entry name" value="Phage_tail_collar_dom"/>
</dbReference>